<dbReference type="EMBL" id="VBUC01000006">
    <property type="protein sequence ID" value="TLT00648.1"/>
    <property type="molecule type" value="Genomic_DNA"/>
</dbReference>
<accession>A0A7L5JRC5</accession>
<keyword evidence="3" id="KW-1185">Reference proteome</keyword>
<reference evidence="1 4" key="2">
    <citation type="submission" date="2020-05" db="EMBL/GenBank/DDBJ databases">
        <title>Complete genome sequencing of Campylobacter and Arcobacter type strains.</title>
        <authorList>
            <person name="Miller W.G."/>
            <person name="Yee E."/>
        </authorList>
    </citation>
    <scope>NUCLEOTIDE SEQUENCE [LARGE SCALE GENOMIC DNA]</scope>
    <source>
        <strain evidence="1 4">LMG 21996</strain>
    </source>
</reference>
<protein>
    <submittedName>
        <fullName evidence="1">Uncharacterized protein</fullName>
    </submittedName>
</protein>
<dbReference type="EMBL" id="CP054051">
    <property type="protein sequence ID" value="QKJ27610.1"/>
    <property type="molecule type" value="Genomic_DNA"/>
</dbReference>
<dbReference type="KEGG" id="acib:ACBT_1713"/>
<organism evidence="1 4">
    <name type="scientific">Aliarcobacter cibarius</name>
    <dbReference type="NCBI Taxonomy" id="255507"/>
    <lineage>
        <taxon>Bacteria</taxon>
        <taxon>Pseudomonadati</taxon>
        <taxon>Campylobacterota</taxon>
        <taxon>Epsilonproteobacteria</taxon>
        <taxon>Campylobacterales</taxon>
        <taxon>Arcobacteraceae</taxon>
        <taxon>Aliarcobacter</taxon>
    </lineage>
</organism>
<evidence type="ECO:0000313" key="4">
    <source>
        <dbReference type="Proteomes" id="UP000509513"/>
    </source>
</evidence>
<dbReference type="OrthoDB" id="5349312at2"/>
<reference evidence="2 3" key="1">
    <citation type="submission" date="2019-05" db="EMBL/GenBank/DDBJ databases">
        <title>Arcobacter cibarius and Arcobacter thereius providing challenges in identification an antibiotic susceptibility and Quinolone resistance.</title>
        <authorList>
            <person name="Busch A."/>
            <person name="Hanel I."/>
            <person name="Hotzel H."/>
            <person name="Tomaso H."/>
        </authorList>
    </citation>
    <scope>NUCLEOTIDE SEQUENCE [LARGE SCALE GENOMIC DNA]</scope>
    <source>
        <strain evidence="2 3">16CS0831-2</strain>
    </source>
</reference>
<gene>
    <name evidence="1" type="ORF">ACBT_1713</name>
    <name evidence="2" type="ORF">FE247_03655</name>
</gene>
<dbReference type="RefSeq" id="WP_024775931.1">
    <property type="nucleotide sequence ID" value="NZ_CP054051.1"/>
</dbReference>
<evidence type="ECO:0000313" key="3">
    <source>
        <dbReference type="Proteomes" id="UP000305417"/>
    </source>
</evidence>
<dbReference type="Proteomes" id="UP000305417">
    <property type="component" value="Unassembled WGS sequence"/>
</dbReference>
<dbReference type="AlphaFoldDB" id="A0A7L5JRC5"/>
<sequence>MKKAYTLLLTILLLTIFSFLSIQILQTKAIKSENIKNQFLYIQAKNHLIFLEEYVKSIDLKDIESIKIEDNLFDIKAIKSKDLKHINLYVKSFDYNVRVTKIINIE</sequence>
<dbReference type="Proteomes" id="UP000509513">
    <property type="component" value="Chromosome"/>
</dbReference>
<name>A0A7L5JRC5_9BACT</name>
<evidence type="ECO:0000313" key="2">
    <source>
        <dbReference type="EMBL" id="TLT00648.1"/>
    </source>
</evidence>
<proteinExistence type="predicted"/>
<evidence type="ECO:0000313" key="1">
    <source>
        <dbReference type="EMBL" id="QKJ27610.1"/>
    </source>
</evidence>